<dbReference type="RefSeq" id="WP_034872305.1">
    <property type="nucleotide sequence ID" value="NZ_JOKG01000001.1"/>
</dbReference>
<dbReference type="Pfam" id="PF26363">
    <property type="entry name" value="Phospholipase-like"/>
    <property type="match status" value="1"/>
</dbReference>
<dbReference type="Proteomes" id="UP000028006">
    <property type="component" value="Unassembled WGS sequence"/>
</dbReference>
<accession>A0A081N9P4</accession>
<comment type="caution">
    <text evidence="2">The sequence shown here is derived from an EMBL/GenBank/DDBJ whole genome shotgun (WGS) entry which is preliminary data.</text>
</comment>
<sequence>MGNDIRGTGRKTAPPPYSDPRTPQPDTGKAFKQWKVRLSPGKRFIRWCKEAAFRWIPGMRLVDRVVSGSLTLINTTARPPGRGEYWEKVPLTRNLSEKREIAIDSALSQLPYWMNWEDVSEAERLHGGDDAVITSLSGDKSSSGLQPLNEIHIDFFKQITPLLADVPAAGSAPVLSTIQKAHPLLKTMRLSSEGILFAPRTGLTATLTRNNQNNSLTLAFGGTKSGSDIRLFEQQAGEIRRKRFNLTWGQIKADIRNFVGWSVPTIYRQAAELAGVIQGMAEREKMPLSLTGHSLGGGLAAYSAAKHGLKARTFSPAALGKKTLADLSQSQKTNANELIHNYLVTDDPVNNHWLSNPFRMMAKPTIIGKRSVIEEQPQTGENTMIGRHIWSHRHYMEVLKKDR</sequence>
<gene>
    <name evidence="2" type="ORF">GZ77_00235</name>
</gene>
<dbReference type="GO" id="GO:0006629">
    <property type="term" value="P:lipid metabolic process"/>
    <property type="evidence" value="ECO:0007669"/>
    <property type="project" value="InterPro"/>
</dbReference>
<evidence type="ECO:0000313" key="2">
    <source>
        <dbReference type="EMBL" id="KEQ15167.1"/>
    </source>
</evidence>
<reference evidence="2 3" key="1">
    <citation type="submission" date="2014-06" db="EMBL/GenBank/DDBJ databases">
        <title>Whole Genome Sequences of Three Symbiotic Endozoicomonas Bacteria.</title>
        <authorList>
            <person name="Neave M.J."/>
            <person name="Apprill A."/>
            <person name="Voolstra C.R."/>
        </authorList>
    </citation>
    <scope>NUCLEOTIDE SEQUENCE [LARGE SCALE GENOMIC DNA]</scope>
    <source>
        <strain evidence="2 3">LMG 24815</strain>
    </source>
</reference>
<feature type="region of interest" description="Disordered" evidence="1">
    <location>
        <begin position="1"/>
        <end position="28"/>
    </location>
</feature>
<dbReference type="Gene3D" id="3.40.50.1820">
    <property type="entry name" value="alpha/beta hydrolase"/>
    <property type="match status" value="1"/>
</dbReference>
<dbReference type="SUPFAM" id="SSF53474">
    <property type="entry name" value="alpha/beta-Hydrolases"/>
    <property type="match status" value="1"/>
</dbReference>
<keyword evidence="3" id="KW-1185">Reference proteome</keyword>
<organism evidence="2 3">
    <name type="scientific">Endozoicomonas montiporae</name>
    <dbReference type="NCBI Taxonomy" id="1027273"/>
    <lineage>
        <taxon>Bacteria</taxon>
        <taxon>Pseudomonadati</taxon>
        <taxon>Pseudomonadota</taxon>
        <taxon>Gammaproteobacteria</taxon>
        <taxon>Oceanospirillales</taxon>
        <taxon>Endozoicomonadaceae</taxon>
        <taxon>Endozoicomonas</taxon>
    </lineage>
</organism>
<evidence type="ECO:0000313" key="3">
    <source>
        <dbReference type="Proteomes" id="UP000028006"/>
    </source>
</evidence>
<evidence type="ECO:0000256" key="1">
    <source>
        <dbReference type="SAM" id="MobiDB-lite"/>
    </source>
</evidence>
<dbReference type="InterPro" id="IPR029058">
    <property type="entry name" value="AB_hydrolase_fold"/>
</dbReference>
<dbReference type="EMBL" id="JOKG01000001">
    <property type="protein sequence ID" value="KEQ15167.1"/>
    <property type="molecule type" value="Genomic_DNA"/>
</dbReference>
<dbReference type="AlphaFoldDB" id="A0A081N9P4"/>
<protein>
    <submittedName>
        <fullName evidence="2">Uncharacterized protein</fullName>
    </submittedName>
</protein>
<name>A0A081N9P4_9GAMM</name>
<proteinExistence type="predicted"/>